<reference evidence="2" key="1">
    <citation type="journal article" date="2020" name="Stud. Mycol.">
        <title>101 Dothideomycetes genomes: a test case for predicting lifestyles and emergence of pathogens.</title>
        <authorList>
            <person name="Haridas S."/>
            <person name="Albert R."/>
            <person name="Binder M."/>
            <person name="Bloem J."/>
            <person name="Labutti K."/>
            <person name="Salamov A."/>
            <person name="Andreopoulos B."/>
            <person name="Baker S."/>
            <person name="Barry K."/>
            <person name="Bills G."/>
            <person name="Bluhm B."/>
            <person name="Cannon C."/>
            <person name="Castanera R."/>
            <person name="Culley D."/>
            <person name="Daum C."/>
            <person name="Ezra D."/>
            <person name="Gonzalez J."/>
            <person name="Henrissat B."/>
            <person name="Kuo A."/>
            <person name="Liang C."/>
            <person name="Lipzen A."/>
            <person name="Lutzoni F."/>
            <person name="Magnuson J."/>
            <person name="Mondo S."/>
            <person name="Nolan M."/>
            <person name="Ohm R."/>
            <person name="Pangilinan J."/>
            <person name="Park H.-J."/>
            <person name="Ramirez L."/>
            <person name="Alfaro M."/>
            <person name="Sun H."/>
            <person name="Tritt A."/>
            <person name="Yoshinaga Y."/>
            <person name="Zwiers L.-H."/>
            <person name="Turgeon B."/>
            <person name="Goodwin S."/>
            <person name="Spatafora J."/>
            <person name="Crous P."/>
            <person name="Grigoriev I."/>
        </authorList>
    </citation>
    <scope>NUCLEOTIDE SEQUENCE</scope>
    <source>
        <strain evidence="2">CBS 627.86</strain>
    </source>
</reference>
<sequence length="165" mass="16811">MPLQSQHINNLAEWLSNLSTGGKIGTATAVVGIGLAYAIIRCSSSRNTVTPRVSTQGTGEGADPVARPDINPDPSPGQNAGQSAGQGPDQAGGQDTGGGEDGKGIEYGVARGENIAEKVAEAMNHVITSEAAAATQEAIGQNTQGGAEEDRDESKWEDAIESPID</sequence>
<evidence type="ECO:0000256" key="1">
    <source>
        <dbReference type="SAM" id="MobiDB-lite"/>
    </source>
</evidence>
<name>A0A6A5ZHK9_9PLEO</name>
<feature type="compositionally biased region" description="Low complexity" evidence="1">
    <location>
        <begin position="80"/>
        <end position="93"/>
    </location>
</feature>
<dbReference type="EMBL" id="ML977316">
    <property type="protein sequence ID" value="KAF2118962.1"/>
    <property type="molecule type" value="Genomic_DNA"/>
</dbReference>
<gene>
    <name evidence="2" type="ORF">BDV96DRAFT_643127</name>
</gene>
<evidence type="ECO:0000313" key="2">
    <source>
        <dbReference type="EMBL" id="KAF2118962.1"/>
    </source>
</evidence>
<evidence type="ECO:0000313" key="3">
    <source>
        <dbReference type="Proteomes" id="UP000799770"/>
    </source>
</evidence>
<feature type="compositionally biased region" description="Polar residues" evidence="1">
    <location>
        <begin position="47"/>
        <end position="57"/>
    </location>
</feature>
<proteinExistence type="predicted"/>
<feature type="region of interest" description="Disordered" evidence="1">
    <location>
        <begin position="131"/>
        <end position="165"/>
    </location>
</feature>
<keyword evidence="3" id="KW-1185">Reference proteome</keyword>
<dbReference type="AlphaFoldDB" id="A0A6A5ZHK9"/>
<protein>
    <submittedName>
        <fullName evidence="2">Uncharacterized protein</fullName>
    </submittedName>
</protein>
<accession>A0A6A5ZHK9</accession>
<organism evidence="2 3">
    <name type="scientific">Lophiotrema nucula</name>
    <dbReference type="NCBI Taxonomy" id="690887"/>
    <lineage>
        <taxon>Eukaryota</taxon>
        <taxon>Fungi</taxon>
        <taxon>Dikarya</taxon>
        <taxon>Ascomycota</taxon>
        <taxon>Pezizomycotina</taxon>
        <taxon>Dothideomycetes</taxon>
        <taxon>Pleosporomycetidae</taxon>
        <taxon>Pleosporales</taxon>
        <taxon>Lophiotremataceae</taxon>
        <taxon>Lophiotrema</taxon>
    </lineage>
</organism>
<feature type="region of interest" description="Disordered" evidence="1">
    <location>
        <begin position="47"/>
        <end position="109"/>
    </location>
</feature>
<dbReference type="Proteomes" id="UP000799770">
    <property type="component" value="Unassembled WGS sequence"/>
</dbReference>